<evidence type="ECO:0000256" key="7">
    <source>
        <dbReference type="ARBA" id="ARBA00048478"/>
    </source>
</evidence>
<dbReference type="Proteomes" id="UP000244729">
    <property type="component" value="Chromosome"/>
</dbReference>
<comment type="subcellular location">
    <subcellularLocation>
        <location evidence="8">Cytoplasm</location>
    </subcellularLocation>
</comment>
<dbReference type="CDD" id="cd02020">
    <property type="entry name" value="CMPK"/>
    <property type="match status" value="1"/>
</dbReference>
<evidence type="ECO:0000256" key="3">
    <source>
        <dbReference type="ARBA" id="ARBA00022741"/>
    </source>
</evidence>
<dbReference type="SUPFAM" id="SSF52540">
    <property type="entry name" value="P-loop containing nucleoside triphosphate hydrolases"/>
    <property type="match status" value="1"/>
</dbReference>
<dbReference type="InterPro" id="IPR011994">
    <property type="entry name" value="Cytidylate_kinase_dom"/>
</dbReference>
<dbReference type="GO" id="GO:0005524">
    <property type="term" value="F:ATP binding"/>
    <property type="evidence" value="ECO:0007669"/>
    <property type="project" value="UniProtKB-UniRule"/>
</dbReference>
<reference evidence="9 10" key="1">
    <citation type="submission" date="2018-04" db="EMBL/GenBank/DDBJ databases">
        <authorList>
            <person name="Li J."/>
        </authorList>
    </citation>
    <scope>NUCLEOTIDE SEQUENCE [LARGE SCALE GENOMIC DNA]</scope>
    <source>
        <strain evidence="10">30A</strain>
    </source>
</reference>
<dbReference type="Gene3D" id="3.40.50.300">
    <property type="entry name" value="P-loop containing nucleotide triphosphate hydrolases"/>
    <property type="match status" value="1"/>
</dbReference>
<evidence type="ECO:0000256" key="1">
    <source>
        <dbReference type="ARBA" id="ARBA00009427"/>
    </source>
</evidence>
<evidence type="ECO:0000256" key="2">
    <source>
        <dbReference type="ARBA" id="ARBA00022679"/>
    </source>
</evidence>
<dbReference type="NCBIfam" id="TIGR00017">
    <property type="entry name" value="cmk"/>
    <property type="match status" value="1"/>
</dbReference>
<dbReference type="InterPro" id="IPR003136">
    <property type="entry name" value="Cytidylate_kin"/>
</dbReference>
<evidence type="ECO:0000313" key="9">
    <source>
        <dbReference type="EMBL" id="AWB96828.1"/>
    </source>
</evidence>
<dbReference type="Pfam" id="PF02224">
    <property type="entry name" value="Cytidylate_kin"/>
    <property type="match status" value="1"/>
</dbReference>
<dbReference type="AlphaFoldDB" id="A0A2S0WZU7"/>
<dbReference type="KEGG" id="agm:DCE93_06020"/>
<evidence type="ECO:0000256" key="5">
    <source>
        <dbReference type="ARBA" id="ARBA00022840"/>
    </source>
</evidence>
<proteinExistence type="inferred from homology"/>
<keyword evidence="4 8" id="KW-0418">Kinase</keyword>
<name>A0A2S0WZU7_9MICO</name>
<evidence type="ECO:0000313" key="10">
    <source>
        <dbReference type="Proteomes" id="UP000244729"/>
    </source>
</evidence>
<keyword evidence="8" id="KW-0963">Cytoplasm</keyword>
<organism evidence="9 10">
    <name type="scientific">Agromyces badenianii</name>
    <dbReference type="NCBI Taxonomy" id="2080742"/>
    <lineage>
        <taxon>Bacteria</taxon>
        <taxon>Bacillati</taxon>
        <taxon>Actinomycetota</taxon>
        <taxon>Actinomycetes</taxon>
        <taxon>Micrococcales</taxon>
        <taxon>Microbacteriaceae</taxon>
        <taxon>Agromyces</taxon>
    </lineage>
</organism>
<dbReference type="InterPro" id="IPR027417">
    <property type="entry name" value="P-loop_NTPase"/>
</dbReference>
<keyword evidence="3 8" id="KW-0547">Nucleotide-binding</keyword>
<evidence type="ECO:0000256" key="4">
    <source>
        <dbReference type="ARBA" id="ARBA00022777"/>
    </source>
</evidence>
<keyword evidence="10" id="KW-1185">Reference proteome</keyword>
<comment type="similarity">
    <text evidence="1 8">Belongs to the cytidylate kinase family. Type 1 subfamily.</text>
</comment>
<feature type="binding site" evidence="8">
    <location>
        <begin position="9"/>
        <end position="17"/>
    </location>
    <ligand>
        <name>ATP</name>
        <dbReference type="ChEBI" id="CHEBI:30616"/>
    </ligand>
</feature>
<accession>A0A2S0WZU7</accession>
<keyword evidence="2 8" id="KW-0808">Transferase</keyword>
<dbReference type="EMBL" id="CP028913">
    <property type="protein sequence ID" value="AWB96828.1"/>
    <property type="molecule type" value="Genomic_DNA"/>
</dbReference>
<keyword evidence="5 8" id="KW-0067">ATP-binding</keyword>
<dbReference type="GO" id="GO:0036430">
    <property type="term" value="F:CMP kinase activity"/>
    <property type="evidence" value="ECO:0007669"/>
    <property type="project" value="RHEA"/>
</dbReference>
<gene>
    <name evidence="8 9" type="primary">cmk</name>
    <name evidence="9" type="ORF">DCE93_06020</name>
</gene>
<evidence type="ECO:0000256" key="8">
    <source>
        <dbReference type="HAMAP-Rule" id="MF_00238"/>
    </source>
</evidence>
<evidence type="ECO:0000256" key="6">
    <source>
        <dbReference type="ARBA" id="ARBA00047615"/>
    </source>
</evidence>
<dbReference type="GO" id="GO:0005737">
    <property type="term" value="C:cytoplasm"/>
    <property type="evidence" value="ECO:0007669"/>
    <property type="project" value="UniProtKB-SubCell"/>
</dbReference>
<protein>
    <recommendedName>
        <fullName evidence="8">Cytidylate kinase</fullName>
        <shortName evidence="8">CK</shortName>
        <ecNumber evidence="8">2.7.4.25</ecNumber>
    </recommendedName>
    <alternativeName>
        <fullName evidence="8">Cytidine monophosphate kinase</fullName>
        <shortName evidence="8">CMP kinase</shortName>
    </alternativeName>
</protein>
<comment type="catalytic activity">
    <reaction evidence="7 8">
        <text>CMP + ATP = CDP + ADP</text>
        <dbReference type="Rhea" id="RHEA:11600"/>
        <dbReference type="ChEBI" id="CHEBI:30616"/>
        <dbReference type="ChEBI" id="CHEBI:58069"/>
        <dbReference type="ChEBI" id="CHEBI:60377"/>
        <dbReference type="ChEBI" id="CHEBI:456216"/>
        <dbReference type="EC" id="2.7.4.25"/>
    </reaction>
</comment>
<dbReference type="HAMAP" id="MF_00238">
    <property type="entry name" value="Cytidyl_kinase_type1"/>
    <property type="match status" value="1"/>
</dbReference>
<comment type="catalytic activity">
    <reaction evidence="6 8">
        <text>dCMP + ATP = dCDP + ADP</text>
        <dbReference type="Rhea" id="RHEA:25094"/>
        <dbReference type="ChEBI" id="CHEBI:30616"/>
        <dbReference type="ChEBI" id="CHEBI:57566"/>
        <dbReference type="ChEBI" id="CHEBI:58593"/>
        <dbReference type="ChEBI" id="CHEBI:456216"/>
        <dbReference type="EC" id="2.7.4.25"/>
    </reaction>
</comment>
<sequence length="224" mass="23336">MPFVVAVDGPAGSGKSSVSKEVARRLDFAFLDTGAAYRALAWHVEASGVDTADAASVVSCLDSFDCRIGTDPSGYAVHVGDVDVTDAIRDPQISAVVSAVARVPEVRRHLIELFRSIMAATDAPGIIVEGRDITTVVAPDAPVRILLTASEAVRMGRRSAELAGSSAEAVGEQLRKRDAADSKVVDFMTAADGVTTVDSTELDFDQTVDAVIGVIRAAQPALAP</sequence>
<dbReference type="EC" id="2.7.4.25" evidence="8"/>
<dbReference type="GO" id="GO:0006220">
    <property type="term" value="P:pyrimidine nucleotide metabolic process"/>
    <property type="evidence" value="ECO:0007669"/>
    <property type="project" value="UniProtKB-UniRule"/>
</dbReference>
<dbReference type="GO" id="GO:0036431">
    <property type="term" value="F:dCMP kinase activity"/>
    <property type="evidence" value="ECO:0007669"/>
    <property type="project" value="InterPro"/>
</dbReference>
<dbReference type="OrthoDB" id="9807434at2"/>